<dbReference type="Bgee" id="ENSMMUG00000056443">
    <property type="expression patterns" value="Expressed in fibroblast"/>
</dbReference>
<proteinExistence type="predicted"/>
<dbReference type="PRINTS" id="PR02045">
    <property type="entry name" value="F138DOMAIN"/>
</dbReference>
<evidence type="ECO:0000313" key="2">
    <source>
        <dbReference type="Ensembl" id="ENSMMUP00000078080.1"/>
    </source>
</evidence>
<sequence length="114" mass="12799">MLFLTTAILTLCHPQFFVIFVFVFCFLRWSFALVALVGVKWHNLGLPLPPNPRFKRFSCFSLLGSWDYRHAPPRPVNFVCLVETGFLHVCQAGLELQTSGDLPTSASQSLGLQA</sequence>
<name>A0A5F8AM85_MACMU</name>
<dbReference type="GeneTree" id="ENSGT00940000170471"/>
<reference evidence="2" key="4">
    <citation type="submission" date="2025-09" db="UniProtKB">
        <authorList>
            <consortium name="Ensembl"/>
        </authorList>
    </citation>
    <scope>IDENTIFICATION</scope>
    <source>
        <strain evidence="2">17573</strain>
    </source>
</reference>
<dbReference type="InParanoid" id="A0A5F8AM85"/>
<keyword evidence="1" id="KW-0472">Membrane</keyword>
<dbReference type="AlphaFoldDB" id="A0A5F8AM85"/>
<keyword evidence="3" id="KW-1185">Reference proteome</keyword>
<accession>A0A5F8AM85</accession>
<dbReference type="Ensembl" id="ENSMMUT00000085229.1">
    <property type="protein sequence ID" value="ENSMMUP00000078080.1"/>
    <property type="gene ID" value="ENSMMUG00000056443.1"/>
</dbReference>
<protein>
    <submittedName>
        <fullName evidence="2">Uncharacterized protein</fullName>
    </submittedName>
</protein>
<reference evidence="2" key="2">
    <citation type="submission" date="2019-01" db="EMBL/GenBank/DDBJ databases">
        <authorList>
            <person name="Graves T."/>
            <person name="Eichler E.E."/>
            <person name="Wilson R.K."/>
        </authorList>
    </citation>
    <scope>NUCLEOTIDE SEQUENCE [LARGE SCALE GENOMIC DNA]</scope>
    <source>
        <strain evidence="2">17573</strain>
    </source>
</reference>
<evidence type="ECO:0000313" key="3">
    <source>
        <dbReference type="Proteomes" id="UP000006718"/>
    </source>
</evidence>
<dbReference type="Proteomes" id="UP000006718">
    <property type="component" value="Chromosome 9"/>
</dbReference>
<organism evidence="2 3">
    <name type="scientific">Macaca mulatta</name>
    <name type="common">Rhesus macaque</name>
    <dbReference type="NCBI Taxonomy" id="9544"/>
    <lineage>
        <taxon>Eukaryota</taxon>
        <taxon>Metazoa</taxon>
        <taxon>Chordata</taxon>
        <taxon>Craniata</taxon>
        <taxon>Vertebrata</taxon>
        <taxon>Euteleostomi</taxon>
        <taxon>Mammalia</taxon>
        <taxon>Eutheria</taxon>
        <taxon>Euarchontoglires</taxon>
        <taxon>Primates</taxon>
        <taxon>Haplorrhini</taxon>
        <taxon>Catarrhini</taxon>
        <taxon>Cercopithecidae</taxon>
        <taxon>Cercopithecinae</taxon>
        <taxon>Macaca</taxon>
    </lineage>
</organism>
<dbReference type="PANTHER" id="PTHR46254">
    <property type="entry name" value="PROTEIN GVQW1-RELATED"/>
    <property type="match status" value="1"/>
</dbReference>
<reference evidence="2" key="3">
    <citation type="submission" date="2025-08" db="UniProtKB">
        <authorList>
            <consortium name="Ensembl"/>
        </authorList>
    </citation>
    <scope>IDENTIFICATION</scope>
    <source>
        <strain evidence="2">17573</strain>
    </source>
</reference>
<feature type="transmembrane region" description="Helical" evidence="1">
    <location>
        <begin position="16"/>
        <end position="39"/>
    </location>
</feature>
<evidence type="ECO:0000256" key="1">
    <source>
        <dbReference type="SAM" id="Phobius"/>
    </source>
</evidence>
<dbReference type="VEuPathDB" id="HostDB:ENSMMUG00000056443"/>
<keyword evidence="1" id="KW-1133">Transmembrane helix</keyword>
<keyword evidence="1" id="KW-0812">Transmembrane</keyword>
<dbReference type="PANTHER" id="PTHR46254:SF3">
    <property type="entry name" value="SECRETED PROTEIN"/>
    <property type="match status" value="1"/>
</dbReference>
<reference evidence="3" key="1">
    <citation type="journal article" date="2007" name="Science">
        <title>Evolutionary and biomedical insights from the rhesus macaque genome.</title>
        <authorList>
            <person name="Gibbs R.A."/>
            <person name="Rogers J."/>
            <person name="Katze M.G."/>
            <person name="Bumgarner R."/>
            <person name="Weinstock G.M."/>
            <person name="Mardis E.R."/>
            <person name="Remington K.A."/>
            <person name="Strausberg R.L."/>
            <person name="Venter J.C."/>
            <person name="Wilson R.K."/>
            <person name="Batzer M.A."/>
            <person name="Bustamante C.D."/>
            <person name="Eichler E.E."/>
            <person name="Hahn M.W."/>
            <person name="Hardison R.C."/>
            <person name="Makova K.D."/>
            <person name="Miller W."/>
            <person name="Milosavljevic A."/>
            <person name="Palermo R.E."/>
            <person name="Siepel A."/>
            <person name="Sikela J.M."/>
            <person name="Attaway T."/>
            <person name="Bell S."/>
            <person name="Bernard K.E."/>
            <person name="Buhay C.J."/>
            <person name="Chandrabose M.N."/>
            <person name="Dao M."/>
            <person name="Davis C."/>
            <person name="Delehaunty K.D."/>
            <person name="Ding Y."/>
            <person name="Dinh H.H."/>
            <person name="Dugan-Rocha S."/>
            <person name="Fulton L.A."/>
            <person name="Gabisi R.A."/>
            <person name="Garner T.T."/>
            <person name="Godfrey J."/>
            <person name="Hawes A.C."/>
            <person name="Hernandez J."/>
            <person name="Hines S."/>
            <person name="Holder M."/>
            <person name="Hume J."/>
            <person name="Jhangiani S.N."/>
            <person name="Joshi V."/>
            <person name="Khan Z.M."/>
            <person name="Kirkness E.F."/>
            <person name="Cree A."/>
            <person name="Fowler R.G."/>
            <person name="Lee S."/>
            <person name="Lewis L.R."/>
            <person name="Li Z."/>
            <person name="Liu Y.-S."/>
            <person name="Moore S.M."/>
            <person name="Muzny D."/>
            <person name="Nazareth L.V."/>
            <person name="Ngo D.N."/>
            <person name="Okwuonu G.O."/>
            <person name="Pai G."/>
            <person name="Parker D."/>
            <person name="Paul H.A."/>
            <person name="Pfannkoch C."/>
            <person name="Pohl C.S."/>
            <person name="Rogers Y.-H.C."/>
            <person name="Ruiz S.J."/>
            <person name="Sabo A."/>
            <person name="Santibanez J."/>
            <person name="Schneider B.W."/>
            <person name="Smith S.M."/>
            <person name="Sodergren E."/>
            <person name="Svatek A.F."/>
            <person name="Utterback T.R."/>
            <person name="Vattathil S."/>
            <person name="Warren W."/>
            <person name="White C.S."/>
            <person name="Chinwalla A.T."/>
            <person name="Feng Y."/>
            <person name="Halpern A.L."/>
            <person name="Hillier L.W."/>
            <person name="Huang X."/>
            <person name="Minx P."/>
            <person name="Nelson J.O."/>
            <person name="Pepin K.H."/>
            <person name="Qin X."/>
            <person name="Sutton G.G."/>
            <person name="Venter E."/>
            <person name="Walenz B.P."/>
            <person name="Wallis J.W."/>
            <person name="Worley K.C."/>
            <person name="Yang S.-P."/>
            <person name="Jones S.M."/>
            <person name="Marra M.A."/>
            <person name="Rocchi M."/>
            <person name="Schein J.E."/>
            <person name="Baertsch R."/>
            <person name="Clarke L."/>
            <person name="Csuros M."/>
            <person name="Glasscock J."/>
            <person name="Harris R.A."/>
            <person name="Havlak P."/>
            <person name="Jackson A.R."/>
            <person name="Jiang H."/>
            <person name="Liu Y."/>
            <person name="Messina D.N."/>
            <person name="Shen Y."/>
            <person name="Song H.X.-Z."/>
            <person name="Wylie T."/>
            <person name="Zhang L."/>
            <person name="Birney E."/>
            <person name="Han K."/>
            <person name="Konkel M.K."/>
            <person name="Lee J."/>
            <person name="Smit A.F.A."/>
            <person name="Ullmer B."/>
            <person name="Wang H."/>
            <person name="Xing J."/>
            <person name="Burhans R."/>
            <person name="Cheng Z."/>
            <person name="Karro J.E."/>
            <person name="Ma J."/>
            <person name="Raney B."/>
            <person name="She X."/>
            <person name="Cox M.J."/>
            <person name="Demuth J.P."/>
            <person name="Dumas L.J."/>
            <person name="Han S.-G."/>
            <person name="Hopkins J."/>
            <person name="Karimpour-Fard A."/>
            <person name="Kim Y.H."/>
            <person name="Pollack J.R."/>
            <person name="Vinar T."/>
            <person name="Addo-Quaye C."/>
            <person name="Degenhardt J."/>
            <person name="Denby A."/>
            <person name="Hubisz M.J."/>
            <person name="Indap A."/>
            <person name="Kosiol C."/>
            <person name="Lahn B.T."/>
            <person name="Lawson H.A."/>
            <person name="Marklein A."/>
            <person name="Nielsen R."/>
            <person name="Vallender E.J."/>
            <person name="Clark A.G."/>
            <person name="Ferguson B."/>
            <person name="Hernandez R.D."/>
            <person name="Hirani K."/>
            <person name="Kehrer-Sawatzki H."/>
            <person name="Kolb J."/>
            <person name="Patil S."/>
            <person name="Pu L.-L."/>
            <person name="Ren Y."/>
            <person name="Smith D.G."/>
            <person name="Wheeler D.A."/>
            <person name="Schenck I."/>
            <person name="Ball E.V."/>
            <person name="Chen R."/>
            <person name="Cooper D.N."/>
            <person name="Giardine B."/>
            <person name="Hsu F."/>
            <person name="Kent W.J."/>
            <person name="Lesk A."/>
            <person name="Nelson D.L."/>
            <person name="O'brien W.E."/>
            <person name="Pruefer K."/>
            <person name="Stenson P.D."/>
            <person name="Wallace J.C."/>
            <person name="Ke H."/>
            <person name="Liu X.-M."/>
            <person name="Wang P."/>
            <person name="Xiang A.P."/>
            <person name="Yang F."/>
            <person name="Barber G.P."/>
            <person name="Haussler D."/>
            <person name="Karolchik D."/>
            <person name="Kern A.D."/>
            <person name="Kuhn R.M."/>
            <person name="Smith K.E."/>
            <person name="Zwieg A.S."/>
        </authorList>
    </citation>
    <scope>NUCLEOTIDE SEQUENCE [LARGE SCALE GENOMIC DNA]</scope>
    <source>
        <strain evidence="3">17573</strain>
    </source>
</reference>